<dbReference type="InterPro" id="IPR002903">
    <property type="entry name" value="RsmH"/>
</dbReference>
<comment type="catalytic activity">
    <reaction evidence="6">
        <text>cytidine(1402) in 16S rRNA + S-adenosyl-L-methionine = N(4)-methylcytidine(1402) in 16S rRNA + S-adenosyl-L-homocysteine + H(+)</text>
        <dbReference type="Rhea" id="RHEA:42928"/>
        <dbReference type="Rhea" id="RHEA-COMP:10286"/>
        <dbReference type="Rhea" id="RHEA-COMP:10287"/>
        <dbReference type="ChEBI" id="CHEBI:15378"/>
        <dbReference type="ChEBI" id="CHEBI:57856"/>
        <dbReference type="ChEBI" id="CHEBI:59789"/>
        <dbReference type="ChEBI" id="CHEBI:74506"/>
        <dbReference type="ChEBI" id="CHEBI:82748"/>
        <dbReference type="EC" id="2.1.1.199"/>
    </reaction>
</comment>
<dbReference type="SUPFAM" id="SSF53335">
    <property type="entry name" value="S-adenosyl-L-methionine-dependent methyltransferases"/>
    <property type="match status" value="1"/>
</dbReference>
<keyword evidence="4 6" id="KW-0808">Transferase</keyword>
<dbReference type="PIRSF" id="PIRSF004486">
    <property type="entry name" value="MraW"/>
    <property type="match status" value="1"/>
</dbReference>
<dbReference type="Gene3D" id="3.40.50.150">
    <property type="entry name" value="Vaccinia Virus protein VP39"/>
    <property type="match status" value="1"/>
</dbReference>
<comment type="function">
    <text evidence="6">Specifically methylates the N4 position of cytidine in position 1402 (C1402) of 16S rRNA.</text>
</comment>
<keyword evidence="6" id="KW-0963">Cytoplasm</keyword>
<dbReference type="PANTHER" id="PTHR11265:SF0">
    <property type="entry name" value="12S RRNA N4-METHYLCYTIDINE METHYLTRANSFERASE"/>
    <property type="match status" value="1"/>
</dbReference>
<evidence type="ECO:0000313" key="8">
    <source>
        <dbReference type="Proteomes" id="UP000824024"/>
    </source>
</evidence>
<dbReference type="GO" id="GO:0071424">
    <property type="term" value="F:rRNA (cytosine-N4-)-methyltransferase activity"/>
    <property type="evidence" value="ECO:0007669"/>
    <property type="project" value="UniProtKB-UniRule"/>
</dbReference>
<comment type="similarity">
    <text evidence="1 6">Belongs to the methyltransferase superfamily. RsmH family.</text>
</comment>
<comment type="subcellular location">
    <subcellularLocation>
        <location evidence="6">Cytoplasm</location>
    </subcellularLocation>
</comment>
<name>A0A9D2D1D2_9FIRM</name>
<protein>
    <recommendedName>
        <fullName evidence="6">Ribosomal RNA small subunit methyltransferase H</fullName>
        <ecNumber evidence="6">2.1.1.199</ecNumber>
    </recommendedName>
    <alternativeName>
        <fullName evidence="6">16S rRNA m(4)C1402 methyltransferase</fullName>
    </alternativeName>
    <alternativeName>
        <fullName evidence="6">rRNA (cytosine-N(4)-)-methyltransferase RsmH</fullName>
    </alternativeName>
</protein>
<evidence type="ECO:0000256" key="6">
    <source>
        <dbReference type="HAMAP-Rule" id="MF_01007"/>
    </source>
</evidence>
<dbReference type="EC" id="2.1.1.199" evidence="6"/>
<evidence type="ECO:0000256" key="4">
    <source>
        <dbReference type="ARBA" id="ARBA00022679"/>
    </source>
</evidence>
<dbReference type="GO" id="GO:0005737">
    <property type="term" value="C:cytoplasm"/>
    <property type="evidence" value="ECO:0007669"/>
    <property type="project" value="UniProtKB-SubCell"/>
</dbReference>
<dbReference type="Proteomes" id="UP000824024">
    <property type="component" value="Unassembled WGS sequence"/>
</dbReference>
<dbReference type="GO" id="GO:0070475">
    <property type="term" value="P:rRNA base methylation"/>
    <property type="evidence" value="ECO:0007669"/>
    <property type="project" value="UniProtKB-UniRule"/>
</dbReference>
<feature type="binding site" evidence="6">
    <location>
        <position position="101"/>
    </location>
    <ligand>
        <name>S-adenosyl-L-methionine</name>
        <dbReference type="ChEBI" id="CHEBI:59789"/>
    </ligand>
</feature>
<evidence type="ECO:0000256" key="3">
    <source>
        <dbReference type="ARBA" id="ARBA00022603"/>
    </source>
</evidence>
<evidence type="ECO:0000256" key="2">
    <source>
        <dbReference type="ARBA" id="ARBA00022552"/>
    </source>
</evidence>
<proteinExistence type="inferred from homology"/>
<organism evidence="7 8">
    <name type="scientific">Candidatus Eubacterium avistercoris</name>
    <dbReference type="NCBI Taxonomy" id="2838567"/>
    <lineage>
        <taxon>Bacteria</taxon>
        <taxon>Bacillati</taxon>
        <taxon>Bacillota</taxon>
        <taxon>Clostridia</taxon>
        <taxon>Eubacteriales</taxon>
        <taxon>Eubacteriaceae</taxon>
        <taxon>Eubacterium</taxon>
    </lineage>
</organism>
<dbReference type="HAMAP" id="MF_01007">
    <property type="entry name" value="16SrRNA_methyltr_H"/>
    <property type="match status" value="1"/>
</dbReference>
<dbReference type="EMBL" id="DXCH01000062">
    <property type="protein sequence ID" value="HIZ06772.1"/>
    <property type="molecule type" value="Genomic_DNA"/>
</dbReference>
<feature type="binding site" evidence="6">
    <location>
        <position position="80"/>
    </location>
    <ligand>
        <name>S-adenosyl-L-methionine</name>
        <dbReference type="ChEBI" id="CHEBI:59789"/>
    </ligand>
</feature>
<feature type="binding site" evidence="6">
    <location>
        <position position="53"/>
    </location>
    <ligand>
        <name>S-adenosyl-L-methionine</name>
        <dbReference type="ChEBI" id="CHEBI:59789"/>
    </ligand>
</feature>
<feature type="binding site" evidence="6">
    <location>
        <begin position="33"/>
        <end position="35"/>
    </location>
    <ligand>
        <name>S-adenosyl-L-methionine</name>
        <dbReference type="ChEBI" id="CHEBI:59789"/>
    </ligand>
</feature>
<dbReference type="Gene3D" id="1.10.150.170">
    <property type="entry name" value="Putative methyltransferase TM0872, insert domain"/>
    <property type="match status" value="1"/>
</dbReference>
<evidence type="ECO:0000256" key="5">
    <source>
        <dbReference type="ARBA" id="ARBA00022691"/>
    </source>
</evidence>
<dbReference type="Pfam" id="PF01795">
    <property type="entry name" value="Methyltransf_5"/>
    <property type="match status" value="1"/>
</dbReference>
<dbReference type="InterPro" id="IPR029063">
    <property type="entry name" value="SAM-dependent_MTases_sf"/>
</dbReference>
<evidence type="ECO:0000256" key="1">
    <source>
        <dbReference type="ARBA" id="ARBA00010396"/>
    </source>
</evidence>
<accession>A0A9D2D1D2</accession>
<dbReference type="PANTHER" id="PTHR11265">
    <property type="entry name" value="S-ADENOSYL-METHYLTRANSFERASE MRAW"/>
    <property type="match status" value="1"/>
</dbReference>
<dbReference type="InterPro" id="IPR023397">
    <property type="entry name" value="SAM-dep_MeTrfase_MraW_recog"/>
</dbReference>
<dbReference type="AlphaFoldDB" id="A0A9D2D1D2"/>
<feature type="binding site" evidence="6">
    <location>
        <position position="108"/>
    </location>
    <ligand>
        <name>S-adenosyl-L-methionine</name>
        <dbReference type="ChEBI" id="CHEBI:59789"/>
    </ligand>
</feature>
<keyword evidence="3 6" id="KW-0489">Methyltransferase</keyword>
<evidence type="ECO:0000313" key="7">
    <source>
        <dbReference type="EMBL" id="HIZ06772.1"/>
    </source>
</evidence>
<reference evidence="7" key="1">
    <citation type="journal article" date="2021" name="PeerJ">
        <title>Extensive microbial diversity within the chicken gut microbiome revealed by metagenomics and culture.</title>
        <authorList>
            <person name="Gilroy R."/>
            <person name="Ravi A."/>
            <person name="Getino M."/>
            <person name="Pursley I."/>
            <person name="Horton D.L."/>
            <person name="Alikhan N.F."/>
            <person name="Baker D."/>
            <person name="Gharbi K."/>
            <person name="Hall N."/>
            <person name="Watson M."/>
            <person name="Adriaenssens E.M."/>
            <person name="Foster-Nyarko E."/>
            <person name="Jarju S."/>
            <person name="Secka A."/>
            <person name="Antonio M."/>
            <person name="Oren A."/>
            <person name="Chaudhuri R.R."/>
            <person name="La Ragione R."/>
            <person name="Hildebrand F."/>
            <person name="Pallen M.J."/>
        </authorList>
    </citation>
    <scope>NUCLEOTIDE SEQUENCE</scope>
    <source>
        <strain evidence="7">CHK192-9172</strain>
    </source>
</reference>
<dbReference type="NCBIfam" id="TIGR00006">
    <property type="entry name" value="16S rRNA (cytosine(1402)-N(4))-methyltransferase RsmH"/>
    <property type="match status" value="1"/>
</dbReference>
<keyword evidence="5 6" id="KW-0949">S-adenosyl-L-methionine</keyword>
<comment type="caution">
    <text evidence="7">The sequence shown here is derived from an EMBL/GenBank/DDBJ whole genome shotgun (WGS) entry which is preliminary data.</text>
</comment>
<reference evidence="7" key="2">
    <citation type="submission" date="2021-04" db="EMBL/GenBank/DDBJ databases">
        <authorList>
            <person name="Gilroy R."/>
        </authorList>
    </citation>
    <scope>NUCLEOTIDE SEQUENCE</scope>
    <source>
        <strain evidence="7">CHK192-9172</strain>
    </source>
</reference>
<sequence>MEFKHVSVLLKETVDNLVTVSDGIYVDGTLGGGGHSREICSRLTEKGRLIGIDQDEAAITAASERLKPFGNRVTIVRSNYREIGSVLKELGIPKVDGIMLDLGVSSYQLDEPRRGFTYKDENAPLDMRMDTRQSRTAKDILQDYSEGELYRIIRDYGEDRFAKNIAKHIVAARQKKPIEKTGELNEIIRNAIPAKVRASGGHPAKRTYQALRIELNRELEVLQDSLDEMIGLLNPGGRLCVITFHSLEDRIVKSNFKKNENPCTCPKDFPICVCGKKSLGKVVTRKPILPSEEEILNNKRSKSAKLRVFERNGQEITD</sequence>
<dbReference type="SUPFAM" id="SSF81799">
    <property type="entry name" value="Putative methyltransferase TM0872, insert domain"/>
    <property type="match status" value="1"/>
</dbReference>
<keyword evidence="2 6" id="KW-0698">rRNA processing</keyword>
<gene>
    <name evidence="6 7" type="primary">rsmH</name>
    <name evidence="7" type="ORF">IAA08_02410</name>
</gene>